<dbReference type="OrthoDB" id="5816247at2759"/>
<dbReference type="CTD" id="13213873"/>
<sequence>MFVILLFLFAPVVFSNNLEKVAPKNAICDAKEFFKVFGCIQGLSELISSVDNYNLKLVEDRENFTSSCNVVLECFSTDCLNAHNLKLFLEAFCGYSTFLETGFQKCKEKMDARSETQCEKSFKAFFENNMTTEMKCDLMNNSLECIKSEVTKVCGKDDATNISQYLAKMNQGLSCDNDKMKKSDNITKTIS</sequence>
<feature type="chain" id="PRO_5012429368" evidence="1">
    <location>
        <begin position="16"/>
        <end position="191"/>
    </location>
</feature>
<dbReference type="Bgee" id="WBGene00194928">
    <property type="expression patterns" value="Expressed in adult organism and 1 other cell type or tissue"/>
</dbReference>
<protein>
    <submittedName>
        <fullName evidence="3">T20D4.11-like domain-containing protein</fullName>
    </submittedName>
</protein>
<dbReference type="InParanoid" id="F1LIM2"/>
<evidence type="ECO:0000259" key="2">
    <source>
        <dbReference type="Pfam" id="PF01579"/>
    </source>
</evidence>
<dbReference type="PANTHER" id="PTHR21453">
    <property type="entry name" value="DUF19 DOMAIN-CONTAINING PROTEIN-RELATED-RELATED"/>
    <property type="match status" value="1"/>
</dbReference>
<evidence type="ECO:0000313" key="4">
    <source>
        <dbReference type="Proteomes" id="UP000001940"/>
    </source>
</evidence>
<dbReference type="AlphaFoldDB" id="F1LIM2"/>
<dbReference type="AGR" id="WB:WBGene00194928"/>
<dbReference type="KEGG" id="cel:CELE_ZC513.14"/>
<feature type="signal peptide" evidence="1">
    <location>
        <begin position="1"/>
        <end position="15"/>
    </location>
</feature>
<feature type="domain" description="T20D4.11-like" evidence="2">
    <location>
        <begin position="28"/>
        <end position="176"/>
    </location>
</feature>
<dbReference type="PANTHER" id="PTHR21453:SF31">
    <property type="entry name" value="DUF19 DOMAIN-CONTAINING PROTEIN"/>
    <property type="match status" value="1"/>
</dbReference>
<keyword evidence="1" id="KW-0732">Signal</keyword>
<dbReference type="Proteomes" id="UP000001940">
    <property type="component" value="Chromosome V"/>
</dbReference>
<accession>F1LIM2</accession>
<organism evidence="3 4">
    <name type="scientific">Caenorhabditis elegans</name>
    <dbReference type="NCBI Taxonomy" id="6239"/>
    <lineage>
        <taxon>Eukaryota</taxon>
        <taxon>Metazoa</taxon>
        <taxon>Ecdysozoa</taxon>
        <taxon>Nematoda</taxon>
        <taxon>Chromadorea</taxon>
        <taxon>Rhabditida</taxon>
        <taxon>Rhabditina</taxon>
        <taxon>Rhabditomorpha</taxon>
        <taxon>Rhabditoidea</taxon>
        <taxon>Rhabditidae</taxon>
        <taxon>Peloderinae</taxon>
        <taxon>Caenorhabditis</taxon>
    </lineage>
</organism>
<gene>
    <name evidence="3" type="ORF">CELE_ZC513.14</name>
    <name evidence="3 5" type="ORF">ZC513.14</name>
</gene>
<reference evidence="3 4" key="1">
    <citation type="journal article" date="1998" name="Science">
        <title>Genome sequence of the nematode C. elegans: a platform for investigating biology.</title>
        <authorList>
            <consortium name="The C. elegans sequencing consortium"/>
            <person name="Sulson J.E."/>
            <person name="Waterston R."/>
        </authorList>
    </citation>
    <scope>NUCLEOTIDE SEQUENCE [LARGE SCALE GENOMIC DNA]</scope>
    <source>
        <strain evidence="3 4">Bristol N2</strain>
    </source>
</reference>
<dbReference type="InterPro" id="IPR016638">
    <property type="entry name" value="UPF0376"/>
</dbReference>
<dbReference type="PIRSF" id="PIRSF015697">
    <property type="entry name" value="UCP015697"/>
    <property type="match status" value="1"/>
</dbReference>
<dbReference type="HOGENOM" id="CLU_1422640_0_0_1"/>
<dbReference type="Pfam" id="PF01579">
    <property type="entry name" value="DUF19"/>
    <property type="match status" value="1"/>
</dbReference>
<evidence type="ECO:0000313" key="3">
    <source>
        <dbReference type="EMBL" id="CCD64075.1"/>
    </source>
</evidence>
<dbReference type="GeneID" id="13213873"/>
<name>F1LIM2_CAEEL</name>
<dbReference type="InterPro" id="IPR002542">
    <property type="entry name" value="T20D4.11-like_dom"/>
</dbReference>
<dbReference type="WormBase" id="ZC513.14">
    <property type="protein sequence ID" value="CE44525"/>
    <property type="gene ID" value="WBGene00194928"/>
</dbReference>
<dbReference type="EMBL" id="BX284605">
    <property type="protein sequence ID" value="CCD64075.1"/>
    <property type="molecule type" value="Genomic_DNA"/>
</dbReference>
<keyword evidence="4" id="KW-1185">Reference proteome</keyword>
<evidence type="ECO:0000313" key="5">
    <source>
        <dbReference type="WormBase" id="ZC513.14"/>
    </source>
</evidence>
<dbReference type="PhylomeDB" id="F1LIM2"/>
<evidence type="ECO:0000256" key="1">
    <source>
        <dbReference type="SAM" id="SignalP"/>
    </source>
</evidence>
<proteinExistence type="predicted"/>
<dbReference type="RefSeq" id="NP_001256096.1">
    <property type="nucleotide sequence ID" value="NM_001269167.1"/>
</dbReference>
<dbReference type="PaxDb" id="6239-ZC513.14"/>